<dbReference type="Gene3D" id="3.30.420.10">
    <property type="entry name" value="Ribonuclease H-like superfamily/Ribonuclease H"/>
    <property type="match status" value="1"/>
</dbReference>
<dbReference type="RefSeq" id="WP_210060576.1">
    <property type="nucleotide sequence ID" value="NZ_JAGGLJ010000006.1"/>
</dbReference>
<dbReference type="Pfam" id="PF00075">
    <property type="entry name" value="RNase_H"/>
    <property type="match status" value="1"/>
</dbReference>
<protein>
    <recommendedName>
        <fullName evidence="3">ribonuclease H</fullName>
        <ecNumber evidence="3">3.1.26.4</ecNumber>
    </recommendedName>
</protein>
<keyword evidence="7 9" id="KW-0378">Hydrolase</keyword>
<dbReference type="PANTHER" id="PTHR10642:SF26">
    <property type="entry name" value="RIBONUCLEASE H1"/>
    <property type="match status" value="1"/>
</dbReference>
<dbReference type="Proteomes" id="UP001519306">
    <property type="component" value="Unassembled WGS sequence"/>
</dbReference>
<evidence type="ECO:0000259" key="8">
    <source>
        <dbReference type="PROSITE" id="PS50879"/>
    </source>
</evidence>
<dbReference type="InterPro" id="IPR012337">
    <property type="entry name" value="RNaseH-like_sf"/>
</dbReference>
<accession>A0ABS4KBY8</accession>
<dbReference type="InterPro" id="IPR031845">
    <property type="entry name" value="RnlA_toxin_NRD"/>
</dbReference>
<sequence>MAKRKFYAVKAGKIPGIYQTWSQAEEQVKGFSGAEYKSFPTLEEAERYITSQGDRIESNTDEKDYDINEEIEKRIENLNDGEVIAFVDGSYSPDADGKEKYGFGAILFIKGHKQKLFKAYVNEEYMDSRNVAGEISGVIESILWTIENNKKEITIYYDYEGIEKWAKKEWKANKRITKEYSKFIDEKSKLIKINFIHTKAHTGIIYNEEADDLAKRSLLSQGYKAYNDGSIYFIGLTQEDWINIIEEVSIENKNYNKEREIKKEIEKIRDYLNRIEVTYIRDKVVINCYKGNKSYVQGKQSVLFQKIISYAIEKLPTESSVIETLNTYHALTVEKEEVENQLKNLLPNFPDEIQDIKHYNNILSAIFNTMLVGYMPDYTCLITPIFRAMDYYLHRILSDKLGNNTVKSTGKNNFAYFNKDKGNSRYYYNSTKVNASTRQIDFLDDLYNYYNKIRHPYAHWSKDSIDTPVITEMHVARDLILEGLQLVNKYYILF</sequence>
<organism evidence="9 10">
    <name type="scientific">Peptoniphilus stercorisuis</name>
    <dbReference type="NCBI Taxonomy" id="1436965"/>
    <lineage>
        <taxon>Bacteria</taxon>
        <taxon>Bacillati</taxon>
        <taxon>Bacillota</taxon>
        <taxon>Tissierellia</taxon>
        <taxon>Tissierellales</taxon>
        <taxon>Peptoniphilaceae</taxon>
        <taxon>Peptoniphilus</taxon>
    </lineage>
</organism>
<dbReference type="InterPro" id="IPR037056">
    <property type="entry name" value="RNase_H1_N_sf"/>
</dbReference>
<dbReference type="InterPro" id="IPR009027">
    <property type="entry name" value="Ribosomal_bL9/RNase_H1_N"/>
</dbReference>
<reference evidence="9 10" key="1">
    <citation type="submission" date="2021-03" db="EMBL/GenBank/DDBJ databases">
        <title>Genomic Encyclopedia of Type Strains, Phase IV (KMG-IV): sequencing the most valuable type-strain genomes for metagenomic binning, comparative biology and taxonomic classification.</title>
        <authorList>
            <person name="Goeker M."/>
        </authorList>
    </citation>
    <scope>NUCLEOTIDE SEQUENCE [LARGE SCALE GENOMIC DNA]</scope>
    <source>
        <strain evidence="9 10">DSM 27563</strain>
    </source>
</reference>
<dbReference type="Pfam" id="PF19034">
    <property type="entry name" value="RnlA-toxin_DBD"/>
    <property type="match status" value="1"/>
</dbReference>
<dbReference type="GO" id="GO:0004523">
    <property type="term" value="F:RNA-DNA hybrid ribonuclease activity"/>
    <property type="evidence" value="ECO:0007669"/>
    <property type="project" value="UniProtKB-EC"/>
</dbReference>
<dbReference type="EMBL" id="JAGGLJ010000006">
    <property type="protein sequence ID" value="MBP2025280.1"/>
    <property type="molecule type" value="Genomic_DNA"/>
</dbReference>
<gene>
    <name evidence="9" type="ORF">J2Z71_000810</name>
</gene>
<evidence type="ECO:0000256" key="5">
    <source>
        <dbReference type="ARBA" id="ARBA00022723"/>
    </source>
</evidence>
<evidence type="ECO:0000256" key="2">
    <source>
        <dbReference type="ARBA" id="ARBA00005300"/>
    </source>
</evidence>
<dbReference type="EC" id="3.1.26.4" evidence="3"/>
<evidence type="ECO:0000256" key="4">
    <source>
        <dbReference type="ARBA" id="ARBA00022722"/>
    </source>
</evidence>
<keyword evidence="10" id="KW-1185">Reference proteome</keyword>
<dbReference type="SUPFAM" id="SSF55658">
    <property type="entry name" value="L9 N-domain-like"/>
    <property type="match status" value="1"/>
</dbReference>
<evidence type="ECO:0000256" key="3">
    <source>
        <dbReference type="ARBA" id="ARBA00012180"/>
    </source>
</evidence>
<dbReference type="InterPro" id="IPR011320">
    <property type="entry name" value="RNase_H1_N"/>
</dbReference>
<comment type="caution">
    <text evidence="9">The sequence shown here is derived from an EMBL/GenBank/DDBJ whole genome shotgun (WGS) entry which is preliminary data.</text>
</comment>
<dbReference type="InterPro" id="IPR050092">
    <property type="entry name" value="RNase_H"/>
</dbReference>
<evidence type="ECO:0000256" key="6">
    <source>
        <dbReference type="ARBA" id="ARBA00022759"/>
    </source>
</evidence>
<name>A0ABS4KBY8_9FIRM</name>
<dbReference type="Gene3D" id="3.40.970.10">
    <property type="entry name" value="Ribonuclease H1, N-terminal domain"/>
    <property type="match status" value="1"/>
</dbReference>
<dbReference type="CDD" id="cd09277">
    <property type="entry name" value="RNase_HI_bacteria_like"/>
    <property type="match status" value="1"/>
</dbReference>
<dbReference type="SUPFAM" id="SSF53098">
    <property type="entry name" value="Ribonuclease H-like"/>
    <property type="match status" value="1"/>
</dbReference>
<dbReference type="Pfam" id="PF01693">
    <property type="entry name" value="Cauli_VI"/>
    <property type="match status" value="1"/>
</dbReference>
<keyword evidence="6" id="KW-0255">Endonuclease</keyword>
<proteinExistence type="inferred from homology"/>
<dbReference type="InterPro" id="IPR002156">
    <property type="entry name" value="RNaseH_domain"/>
</dbReference>
<evidence type="ECO:0000256" key="1">
    <source>
        <dbReference type="ARBA" id="ARBA00000077"/>
    </source>
</evidence>
<evidence type="ECO:0000256" key="7">
    <source>
        <dbReference type="ARBA" id="ARBA00022801"/>
    </source>
</evidence>
<comment type="catalytic activity">
    <reaction evidence="1">
        <text>Endonucleolytic cleavage to 5'-phosphomonoester.</text>
        <dbReference type="EC" id="3.1.26.4"/>
    </reaction>
</comment>
<keyword evidence="4" id="KW-0540">Nuclease</keyword>
<dbReference type="PROSITE" id="PS50879">
    <property type="entry name" value="RNASE_H_1"/>
    <property type="match status" value="1"/>
</dbReference>
<dbReference type="Pfam" id="PF15935">
    <property type="entry name" value="RnlA_toxin"/>
    <property type="match status" value="1"/>
</dbReference>
<dbReference type="Gene3D" id="6.10.250.2650">
    <property type="match status" value="1"/>
</dbReference>
<keyword evidence="5" id="KW-0479">Metal-binding</keyword>
<evidence type="ECO:0000313" key="10">
    <source>
        <dbReference type="Proteomes" id="UP001519306"/>
    </source>
</evidence>
<comment type="similarity">
    <text evidence="2">Belongs to the RNase H family.</text>
</comment>
<dbReference type="InterPro" id="IPR043994">
    <property type="entry name" value="RnlA/LsoA-toxin_DBD"/>
</dbReference>
<dbReference type="PANTHER" id="PTHR10642">
    <property type="entry name" value="RIBONUCLEASE H1"/>
    <property type="match status" value="1"/>
</dbReference>
<feature type="domain" description="RNase H type-1" evidence="8">
    <location>
        <begin position="79"/>
        <end position="219"/>
    </location>
</feature>
<evidence type="ECO:0000313" key="9">
    <source>
        <dbReference type="EMBL" id="MBP2025280.1"/>
    </source>
</evidence>
<dbReference type="InterPro" id="IPR036397">
    <property type="entry name" value="RNaseH_sf"/>
</dbReference>